<dbReference type="Pfam" id="PF07690">
    <property type="entry name" value="MFS_1"/>
    <property type="match status" value="1"/>
</dbReference>
<dbReference type="PANTHER" id="PTHR23504">
    <property type="entry name" value="MAJOR FACILITATOR SUPERFAMILY DOMAIN-CONTAINING PROTEIN 10"/>
    <property type="match status" value="1"/>
</dbReference>
<accession>A0AA38WYX1</accession>
<dbReference type="GO" id="GO:0016020">
    <property type="term" value="C:membrane"/>
    <property type="evidence" value="ECO:0007669"/>
    <property type="project" value="UniProtKB-SubCell"/>
</dbReference>
<dbReference type="PROSITE" id="PS50850">
    <property type="entry name" value="MFS"/>
    <property type="match status" value="1"/>
</dbReference>
<feature type="region of interest" description="Disordered" evidence="6">
    <location>
        <begin position="249"/>
        <end position="269"/>
    </location>
</feature>
<dbReference type="EMBL" id="JAPDRK010000021">
    <property type="protein sequence ID" value="KAJ9603684.1"/>
    <property type="molecule type" value="Genomic_DNA"/>
</dbReference>
<feature type="region of interest" description="Disordered" evidence="6">
    <location>
        <begin position="771"/>
        <end position="790"/>
    </location>
</feature>
<gene>
    <name evidence="10" type="ORF">H2200_011870</name>
</gene>
<dbReference type="GO" id="GO:0022857">
    <property type="term" value="F:transmembrane transporter activity"/>
    <property type="evidence" value="ECO:0007669"/>
    <property type="project" value="InterPro"/>
</dbReference>
<organism evidence="10 11">
    <name type="scientific">Cladophialophora chaetospira</name>
    <dbReference type="NCBI Taxonomy" id="386627"/>
    <lineage>
        <taxon>Eukaryota</taxon>
        <taxon>Fungi</taxon>
        <taxon>Dikarya</taxon>
        <taxon>Ascomycota</taxon>
        <taxon>Pezizomycotina</taxon>
        <taxon>Eurotiomycetes</taxon>
        <taxon>Chaetothyriomycetidae</taxon>
        <taxon>Chaetothyriales</taxon>
        <taxon>Herpotrichiellaceae</taxon>
        <taxon>Cladophialophora</taxon>
    </lineage>
</organism>
<dbReference type="Gene3D" id="1.20.1250.20">
    <property type="entry name" value="MFS general substrate transporter like domains"/>
    <property type="match status" value="1"/>
</dbReference>
<keyword evidence="11" id="KW-1185">Reference proteome</keyword>
<feature type="transmembrane region" description="Helical" evidence="7">
    <location>
        <begin position="61"/>
        <end position="82"/>
    </location>
</feature>
<feature type="transmembrane region" description="Helical" evidence="7">
    <location>
        <begin position="352"/>
        <end position="373"/>
    </location>
</feature>
<reference evidence="10" key="1">
    <citation type="submission" date="2022-10" db="EMBL/GenBank/DDBJ databases">
        <title>Culturing micro-colonial fungi from biological soil crusts in the Mojave desert and describing Neophaeococcomyces mojavensis, and introducing the new genera and species Taxawa tesnikishii.</title>
        <authorList>
            <person name="Kurbessoian T."/>
            <person name="Stajich J.E."/>
        </authorList>
    </citation>
    <scope>NUCLEOTIDE SEQUENCE</scope>
    <source>
        <strain evidence="10">TK_41</strain>
    </source>
</reference>
<dbReference type="SUPFAM" id="SSF54695">
    <property type="entry name" value="POZ domain"/>
    <property type="match status" value="1"/>
</dbReference>
<feature type="transmembrane region" description="Helical" evidence="7">
    <location>
        <begin position="403"/>
        <end position="425"/>
    </location>
</feature>
<evidence type="ECO:0000256" key="1">
    <source>
        <dbReference type="ARBA" id="ARBA00004141"/>
    </source>
</evidence>
<dbReference type="PANTHER" id="PTHR23504:SF2">
    <property type="entry name" value="TRANSPORTER, PUTATIVE (AFU_ORTHOLOGUE AFUA_8G04150)-RELATED"/>
    <property type="match status" value="1"/>
</dbReference>
<feature type="transmembrane region" description="Helical" evidence="7">
    <location>
        <begin position="28"/>
        <end position="49"/>
    </location>
</feature>
<dbReference type="InterPro" id="IPR036259">
    <property type="entry name" value="MFS_trans_sf"/>
</dbReference>
<protein>
    <recommendedName>
        <fullName evidence="12">Major facilitator superfamily (MFS) profile domain-containing protein</fullName>
    </recommendedName>
</protein>
<feature type="transmembrane region" description="Helical" evidence="7">
    <location>
        <begin position="432"/>
        <end position="453"/>
    </location>
</feature>
<evidence type="ECO:0000256" key="6">
    <source>
        <dbReference type="SAM" id="MobiDB-lite"/>
    </source>
</evidence>
<feature type="domain" description="Major facilitator superfamily (MFS) profile" evidence="9">
    <location>
        <begin position="25"/>
        <end position="549"/>
    </location>
</feature>
<dbReference type="Pfam" id="PF00651">
    <property type="entry name" value="BTB"/>
    <property type="match status" value="1"/>
</dbReference>
<keyword evidence="4 7" id="KW-1133">Transmembrane helix</keyword>
<feature type="transmembrane region" description="Helical" evidence="7">
    <location>
        <begin position="196"/>
        <end position="218"/>
    </location>
</feature>
<dbReference type="Proteomes" id="UP001172673">
    <property type="component" value="Unassembled WGS sequence"/>
</dbReference>
<dbReference type="InterPro" id="IPR001958">
    <property type="entry name" value="Tet-R_TetA/multi-R_MdtG-like"/>
</dbReference>
<comment type="caution">
    <text evidence="10">The sequence shown here is derived from an EMBL/GenBank/DDBJ whole genome shotgun (WGS) entry which is preliminary data.</text>
</comment>
<dbReference type="InterPro" id="IPR020846">
    <property type="entry name" value="MFS_dom"/>
</dbReference>
<name>A0AA38WYX1_9EURO</name>
<feature type="compositionally biased region" description="Basic and acidic residues" evidence="6">
    <location>
        <begin position="776"/>
        <end position="789"/>
    </location>
</feature>
<dbReference type="Gene3D" id="3.30.710.10">
    <property type="entry name" value="Potassium Channel Kv1.1, Chain A"/>
    <property type="match status" value="1"/>
</dbReference>
<feature type="transmembrane region" description="Helical" evidence="7">
    <location>
        <begin position="525"/>
        <end position="544"/>
    </location>
</feature>
<dbReference type="InterPro" id="IPR011701">
    <property type="entry name" value="MFS"/>
</dbReference>
<dbReference type="PRINTS" id="PR01035">
    <property type="entry name" value="TCRTETA"/>
</dbReference>
<feature type="domain" description="BTB" evidence="8">
    <location>
        <begin position="610"/>
        <end position="679"/>
    </location>
</feature>
<dbReference type="PROSITE" id="PS50097">
    <property type="entry name" value="BTB"/>
    <property type="match status" value="1"/>
</dbReference>
<keyword evidence="2" id="KW-0813">Transport</keyword>
<feature type="transmembrane region" description="Helical" evidence="7">
    <location>
        <begin position="494"/>
        <end position="519"/>
    </location>
</feature>
<keyword evidence="3 7" id="KW-0812">Transmembrane</keyword>
<dbReference type="AlphaFoldDB" id="A0AA38WYX1"/>
<feature type="compositionally biased region" description="Low complexity" evidence="6">
    <location>
        <begin position="227"/>
        <end position="238"/>
    </location>
</feature>
<feature type="transmembrane region" description="Helical" evidence="7">
    <location>
        <begin position="459"/>
        <end position="482"/>
    </location>
</feature>
<evidence type="ECO:0000256" key="4">
    <source>
        <dbReference type="ARBA" id="ARBA00022989"/>
    </source>
</evidence>
<evidence type="ECO:0000256" key="3">
    <source>
        <dbReference type="ARBA" id="ARBA00022692"/>
    </source>
</evidence>
<evidence type="ECO:0000256" key="2">
    <source>
        <dbReference type="ARBA" id="ARBA00022448"/>
    </source>
</evidence>
<feature type="region of interest" description="Disordered" evidence="6">
    <location>
        <begin position="224"/>
        <end position="243"/>
    </location>
</feature>
<evidence type="ECO:0008006" key="12">
    <source>
        <dbReference type="Google" id="ProtNLM"/>
    </source>
</evidence>
<evidence type="ECO:0000259" key="9">
    <source>
        <dbReference type="PROSITE" id="PS50850"/>
    </source>
</evidence>
<dbReference type="SUPFAM" id="SSF103473">
    <property type="entry name" value="MFS general substrate transporter"/>
    <property type="match status" value="1"/>
</dbReference>
<feature type="transmembrane region" description="Helical" evidence="7">
    <location>
        <begin position="94"/>
        <end position="112"/>
    </location>
</feature>
<dbReference type="InterPro" id="IPR011333">
    <property type="entry name" value="SKP1/BTB/POZ_sf"/>
</dbReference>
<evidence type="ECO:0000259" key="8">
    <source>
        <dbReference type="PROSITE" id="PS50097"/>
    </source>
</evidence>
<dbReference type="CDD" id="cd17330">
    <property type="entry name" value="MFS_SLC46_TetA_like"/>
    <property type="match status" value="1"/>
</dbReference>
<proteinExistence type="predicted"/>
<dbReference type="InterPro" id="IPR000210">
    <property type="entry name" value="BTB/POZ_dom"/>
</dbReference>
<evidence type="ECO:0000256" key="5">
    <source>
        <dbReference type="ARBA" id="ARBA00023136"/>
    </source>
</evidence>
<evidence type="ECO:0000313" key="11">
    <source>
        <dbReference type="Proteomes" id="UP001172673"/>
    </source>
</evidence>
<sequence length="846" mass="92909">MVMQEQRERSVPSPREGDDAYPYKQLTVLALCRLAEPIAFCSITAYTFVMVEDIKGSEDASFYAGLLVSAFAMAEASTAMIWGRISDKYGRKPIVLFGLVGVALSSLIFGFAKKYWVALLARVVGGLLNGNVAVMQTMVAEMVKRPEHEPSAYAVQPFVWSLGSIAGSALGGFLAQPARFYPHIFSPDGIFGQYPYLLPNLVCVVVIIIAIIQGIMFLEETNPMSPAPSRAPSRSASAVQLPRNRFASNDETTSLLRPRRRRESAGSIYSTGPGGVSYVAESMPMPLDPAFDLRRGSLSSIGSFPLRHKPSLLARPPLPRIDTGIPVDSAIDDDDMDETTKPESFKVFNKGVIMWTIALVFQSYHSMGFYSLLPVYLLDDARRGPRQLDLTGGLGMTLHEVGVYLAIGSVMSLFFQGVIFTIFVAKLGVWKSVLSVTVLSPVIYILVPFLSLLGNPGAGVYGILALSSFANVIAFPAFLILLKNATPSPLVLGQVNGLAMSACSAARTVAPPLIGIFYSSLGSSGAWWSNAFFATIGIVQFLFAPRPKNNEEEIIPEAIKYRISYSKRSCNLLEHKRPLSKMDFQDLTNMSHDGPRPAAFGDVKNFALSEVITLYVGPDRKQYQVHKDLLMSTSDFFRACLSSGMVESQKNEVALPEDTTEEFDLIIPFLYTQDLGYLEALNNGYALLSDLATAAPDKEHLIRDCIRLYTTGAKYGIHKLQDGVIDCLIRHLQTALIYPHTLKWSFETLGKESPLTRLLQDALISNMVDSPQTYDTSHEEHSNDAERAAAESYEDSLKEMLTNTDLSLSLTRRLASGCVRGPLISMMDNPCCFHMHKAGDDCISRL</sequence>
<evidence type="ECO:0000313" key="10">
    <source>
        <dbReference type="EMBL" id="KAJ9603684.1"/>
    </source>
</evidence>
<feature type="transmembrane region" description="Helical" evidence="7">
    <location>
        <begin position="152"/>
        <end position="176"/>
    </location>
</feature>
<comment type="subcellular location">
    <subcellularLocation>
        <location evidence="1">Membrane</location>
        <topology evidence="1">Multi-pass membrane protein</topology>
    </subcellularLocation>
</comment>
<evidence type="ECO:0000256" key="7">
    <source>
        <dbReference type="SAM" id="Phobius"/>
    </source>
</evidence>
<keyword evidence="5 7" id="KW-0472">Membrane</keyword>